<dbReference type="AlphaFoldDB" id="A0A0A5HUP3"/>
<feature type="transmembrane region" description="Helical" evidence="9">
    <location>
        <begin position="233"/>
        <end position="254"/>
    </location>
</feature>
<keyword evidence="4 9" id="KW-1003">Cell membrane</keyword>
<dbReference type="GO" id="GO:0015920">
    <property type="term" value="P:lipopolysaccharide transport"/>
    <property type="evidence" value="ECO:0007669"/>
    <property type="project" value="TreeGrafter"/>
</dbReference>
<feature type="transmembrane region" description="Helical" evidence="9">
    <location>
        <begin position="179"/>
        <end position="195"/>
    </location>
</feature>
<accession>A0A0A5HUP3</accession>
<evidence type="ECO:0000256" key="6">
    <source>
        <dbReference type="ARBA" id="ARBA00022692"/>
    </source>
</evidence>
<dbReference type="EMBL" id="JRWP01000050">
    <property type="protein sequence ID" value="KGY07246.1"/>
    <property type="molecule type" value="Genomic_DNA"/>
</dbReference>
<evidence type="ECO:0000256" key="2">
    <source>
        <dbReference type="ARBA" id="ARBA00007783"/>
    </source>
</evidence>
<dbReference type="GO" id="GO:0043190">
    <property type="term" value="C:ATP-binding cassette (ABC) transporter complex"/>
    <property type="evidence" value="ECO:0007669"/>
    <property type="project" value="InterPro"/>
</dbReference>
<evidence type="ECO:0000259" key="10">
    <source>
        <dbReference type="PROSITE" id="PS51012"/>
    </source>
</evidence>
<dbReference type="Pfam" id="PF01061">
    <property type="entry name" value="ABC2_membrane"/>
    <property type="match status" value="1"/>
</dbReference>
<sequence>MTSTTQRDVLRIWHDVIFALFIREIKSRFNDRLGLAWTVIQPIIFIVILSLMRGRLDSGWTHTMPTFVFVFYGISVVLFFNATINSVYNSVKKNKALFAFRQVTPIAAIISSSFFELFVQLFIYTTLYLMVYLLKIDIVFNNALLIIYCILCVWIIALSIGTIFAMVRCFIPEFDKIKSILMRPLIFISGVFFSLKDVPRDIWHLLDWNPILHCIEIMRGAAYLTFQPVGVSLSHLSFVMLASLTLGLCIYTAIWKRAISN</sequence>
<dbReference type="PRINTS" id="PR00164">
    <property type="entry name" value="ABC2TRNSPORT"/>
</dbReference>
<keyword evidence="8 9" id="KW-0472">Membrane</keyword>
<feature type="domain" description="ABC transmembrane type-2" evidence="10">
    <location>
        <begin position="33"/>
        <end position="254"/>
    </location>
</feature>
<dbReference type="PANTHER" id="PTHR30413">
    <property type="entry name" value="INNER MEMBRANE TRANSPORT PERMEASE"/>
    <property type="match status" value="1"/>
</dbReference>
<dbReference type="PROSITE" id="PS51012">
    <property type="entry name" value="ABC_TM2"/>
    <property type="match status" value="1"/>
</dbReference>
<evidence type="ECO:0000256" key="7">
    <source>
        <dbReference type="ARBA" id="ARBA00022989"/>
    </source>
</evidence>
<organism evidence="11 12">
    <name type="scientific">Photobacterium sp. (strain ATCC 43367)</name>
    <dbReference type="NCBI Taxonomy" id="379097"/>
    <lineage>
        <taxon>Bacteria</taxon>
        <taxon>Pseudomonadati</taxon>
        <taxon>Pseudomonadota</taxon>
        <taxon>Gammaproteobacteria</taxon>
        <taxon>Vibrionales</taxon>
        <taxon>Vibrionaceae</taxon>
        <taxon>Vibrio</taxon>
        <taxon>Vibrio oreintalis group</taxon>
    </lineage>
</organism>
<keyword evidence="5" id="KW-0997">Cell inner membrane</keyword>
<gene>
    <name evidence="11" type="ORF">NM06_17895</name>
</gene>
<comment type="similarity">
    <text evidence="2 9">Belongs to the ABC-2 integral membrane protein family.</text>
</comment>
<feature type="transmembrane region" description="Helical" evidence="9">
    <location>
        <begin position="33"/>
        <end position="52"/>
    </location>
</feature>
<feature type="transmembrane region" description="Helical" evidence="9">
    <location>
        <begin position="105"/>
        <end position="131"/>
    </location>
</feature>
<dbReference type="GO" id="GO:0140359">
    <property type="term" value="F:ABC-type transporter activity"/>
    <property type="evidence" value="ECO:0007669"/>
    <property type="project" value="InterPro"/>
</dbReference>
<feature type="transmembrane region" description="Helical" evidence="9">
    <location>
        <begin position="143"/>
        <end position="167"/>
    </location>
</feature>
<dbReference type="Proteomes" id="UP000030451">
    <property type="component" value="Unassembled WGS sequence"/>
</dbReference>
<name>A0A0A5HUP3_PHOS4</name>
<evidence type="ECO:0000256" key="1">
    <source>
        <dbReference type="ARBA" id="ARBA00004429"/>
    </source>
</evidence>
<keyword evidence="3 9" id="KW-0813">Transport</keyword>
<proteinExistence type="inferred from homology"/>
<evidence type="ECO:0000256" key="3">
    <source>
        <dbReference type="ARBA" id="ARBA00022448"/>
    </source>
</evidence>
<evidence type="ECO:0000313" key="12">
    <source>
        <dbReference type="Proteomes" id="UP000030451"/>
    </source>
</evidence>
<feature type="transmembrane region" description="Helical" evidence="9">
    <location>
        <begin position="64"/>
        <end position="84"/>
    </location>
</feature>
<reference evidence="11 12" key="1">
    <citation type="submission" date="2014-10" db="EMBL/GenBank/DDBJ databases">
        <title>Genome sequencing of Vibrio sinaloensis T08.</title>
        <authorList>
            <person name="Chan K.-G."/>
            <person name="Mohamad N.I."/>
        </authorList>
    </citation>
    <scope>NUCLEOTIDE SEQUENCE [LARGE SCALE GENOMIC DNA]</scope>
    <source>
        <strain evidence="11 12">T08</strain>
    </source>
</reference>
<comment type="subcellular location">
    <subcellularLocation>
        <location evidence="1 9">Cell inner membrane</location>
        <topology evidence="1 9">Multi-pass membrane protein</topology>
    </subcellularLocation>
</comment>
<protein>
    <recommendedName>
        <fullName evidence="9">Transport permease protein</fullName>
    </recommendedName>
</protein>
<evidence type="ECO:0000256" key="4">
    <source>
        <dbReference type="ARBA" id="ARBA00022475"/>
    </source>
</evidence>
<keyword evidence="7 9" id="KW-1133">Transmembrane helix</keyword>
<dbReference type="InterPro" id="IPR000412">
    <property type="entry name" value="ABC_2_transport"/>
</dbReference>
<comment type="caution">
    <text evidence="11">The sequence shown here is derived from an EMBL/GenBank/DDBJ whole genome shotgun (WGS) entry which is preliminary data.</text>
</comment>
<evidence type="ECO:0000313" key="11">
    <source>
        <dbReference type="EMBL" id="KGY07246.1"/>
    </source>
</evidence>
<keyword evidence="6 9" id="KW-0812">Transmembrane</keyword>
<dbReference type="InterPro" id="IPR013525">
    <property type="entry name" value="ABC2_TM"/>
</dbReference>
<evidence type="ECO:0000256" key="8">
    <source>
        <dbReference type="ARBA" id="ARBA00023136"/>
    </source>
</evidence>
<dbReference type="OrthoDB" id="9814458at2"/>
<evidence type="ECO:0000256" key="9">
    <source>
        <dbReference type="RuleBase" id="RU361157"/>
    </source>
</evidence>
<dbReference type="InterPro" id="IPR047817">
    <property type="entry name" value="ABC2_TM_bact-type"/>
</dbReference>
<dbReference type="PANTHER" id="PTHR30413:SF8">
    <property type="entry name" value="TRANSPORT PERMEASE PROTEIN"/>
    <property type="match status" value="1"/>
</dbReference>
<evidence type="ECO:0000256" key="5">
    <source>
        <dbReference type="ARBA" id="ARBA00022519"/>
    </source>
</evidence>
<dbReference type="RefSeq" id="WP_038192654.1">
    <property type="nucleotide sequence ID" value="NZ_JRWP01000050.1"/>
</dbReference>